<evidence type="ECO:0000256" key="3">
    <source>
        <dbReference type="ARBA" id="ARBA00022512"/>
    </source>
</evidence>
<organism evidence="12 13">
    <name type="scientific">Linum trigynum</name>
    <dbReference type="NCBI Taxonomy" id="586398"/>
    <lineage>
        <taxon>Eukaryota</taxon>
        <taxon>Viridiplantae</taxon>
        <taxon>Streptophyta</taxon>
        <taxon>Embryophyta</taxon>
        <taxon>Tracheophyta</taxon>
        <taxon>Spermatophyta</taxon>
        <taxon>Magnoliopsida</taxon>
        <taxon>eudicotyledons</taxon>
        <taxon>Gunneridae</taxon>
        <taxon>Pentapetalae</taxon>
        <taxon>rosids</taxon>
        <taxon>fabids</taxon>
        <taxon>Malpighiales</taxon>
        <taxon>Linaceae</taxon>
        <taxon>Linum</taxon>
    </lineage>
</organism>
<evidence type="ECO:0000256" key="8">
    <source>
        <dbReference type="ARBA" id="ARBA00038043"/>
    </source>
</evidence>
<dbReference type="GO" id="GO:0016020">
    <property type="term" value="C:membrane"/>
    <property type="evidence" value="ECO:0007669"/>
    <property type="project" value="UniProtKB-SubCell"/>
</dbReference>
<keyword evidence="3" id="KW-0964">Secreted</keyword>
<evidence type="ECO:0000313" key="13">
    <source>
        <dbReference type="Proteomes" id="UP001497516"/>
    </source>
</evidence>
<dbReference type="Gene3D" id="3.80.10.10">
    <property type="entry name" value="Ribonuclease Inhibitor"/>
    <property type="match status" value="2"/>
</dbReference>
<dbReference type="PANTHER" id="PTHR48010">
    <property type="entry name" value="OS05G0588300 PROTEIN"/>
    <property type="match status" value="1"/>
</dbReference>
<name>A0AAV2CRV7_9ROSI</name>
<keyword evidence="5 10" id="KW-0732">Signal</keyword>
<keyword evidence="13" id="KW-1185">Reference proteome</keyword>
<keyword evidence="4" id="KW-0433">Leucine-rich repeat</keyword>
<dbReference type="Pfam" id="PF08263">
    <property type="entry name" value="LRRNT_2"/>
    <property type="match status" value="1"/>
</dbReference>
<evidence type="ECO:0000256" key="4">
    <source>
        <dbReference type="ARBA" id="ARBA00022614"/>
    </source>
</evidence>
<dbReference type="InterPro" id="IPR050994">
    <property type="entry name" value="At_inactive_RLKs"/>
</dbReference>
<comment type="subcellular location">
    <subcellularLocation>
        <location evidence="2">Membrane</location>
    </subcellularLocation>
    <subcellularLocation>
        <location evidence="1">Secreted</location>
        <location evidence="1">Cell wall</location>
    </subcellularLocation>
</comment>
<feature type="signal peptide" evidence="10">
    <location>
        <begin position="1"/>
        <end position="25"/>
    </location>
</feature>
<dbReference type="InterPro" id="IPR013210">
    <property type="entry name" value="LRR_N_plant-typ"/>
</dbReference>
<dbReference type="PANTHER" id="PTHR48010:SF22">
    <property type="entry name" value="OS09G0376600 PROTEIN"/>
    <property type="match status" value="1"/>
</dbReference>
<evidence type="ECO:0000313" key="12">
    <source>
        <dbReference type="EMBL" id="CAL1359275.1"/>
    </source>
</evidence>
<evidence type="ECO:0000256" key="1">
    <source>
        <dbReference type="ARBA" id="ARBA00004191"/>
    </source>
</evidence>
<dbReference type="InterPro" id="IPR001611">
    <property type="entry name" value="Leu-rich_rpt"/>
</dbReference>
<feature type="chain" id="PRO_5043819352" description="Leucine-rich repeat-containing N-terminal plant-type domain-containing protein" evidence="10">
    <location>
        <begin position="26"/>
        <end position="292"/>
    </location>
</feature>
<keyword evidence="9" id="KW-1133">Transmembrane helix</keyword>
<dbReference type="InterPro" id="IPR032675">
    <property type="entry name" value="LRR_dom_sf"/>
</dbReference>
<sequence length="292" mass="31083">MGRIPNPAYLLLVISILLFSPTSNSEEQEGVKKSLIRFVQKLSGGNKAISKRWNMTSDACEWVGVTCDPETGLVWTVVLEGLNLSGTLDAASACKAESLLVLKLKNNNLTGSIPSGIGNCHSLIMLDLSGNRFTGSVPDTVANMTTLLQLEISDNRLTGEVPDLSRLMLLRNFLAQENRLHGSVPVMNFDSLQGFNVSDNRFQGRIPDGAGKFGADSFLGNPELCGAPLRDACSDDAGEPAAAVARPAGPIDPPTVDVSGGVEVQGNGILMLLLWCCFFPSCLAGFCFFVGM</sequence>
<reference evidence="12 13" key="1">
    <citation type="submission" date="2024-04" db="EMBL/GenBank/DDBJ databases">
        <authorList>
            <person name="Fracassetti M."/>
        </authorList>
    </citation>
    <scope>NUCLEOTIDE SEQUENCE [LARGE SCALE GENOMIC DNA]</scope>
</reference>
<feature type="domain" description="Leucine-rich repeat-containing N-terminal plant-type" evidence="11">
    <location>
        <begin position="34"/>
        <end position="68"/>
    </location>
</feature>
<evidence type="ECO:0000256" key="10">
    <source>
        <dbReference type="SAM" id="SignalP"/>
    </source>
</evidence>
<proteinExistence type="inferred from homology"/>
<evidence type="ECO:0000256" key="5">
    <source>
        <dbReference type="ARBA" id="ARBA00022729"/>
    </source>
</evidence>
<evidence type="ECO:0000256" key="7">
    <source>
        <dbReference type="ARBA" id="ARBA00023136"/>
    </source>
</evidence>
<dbReference type="FunFam" id="3.80.10.10:FF:000400">
    <property type="entry name" value="Nuclear pore complex protein NUP107"/>
    <property type="match status" value="1"/>
</dbReference>
<protein>
    <recommendedName>
        <fullName evidence="11">Leucine-rich repeat-containing N-terminal plant-type domain-containing protein</fullName>
    </recommendedName>
</protein>
<evidence type="ECO:0000256" key="2">
    <source>
        <dbReference type="ARBA" id="ARBA00004370"/>
    </source>
</evidence>
<dbReference type="Pfam" id="PF00560">
    <property type="entry name" value="LRR_1"/>
    <property type="match status" value="2"/>
</dbReference>
<keyword evidence="3" id="KW-0134">Cell wall</keyword>
<gene>
    <name evidence="12" type="ORF">LTRI10_LOCUS6772</name>
</gene>
<accession>A0AAV2CRV7</accession>
<evidence type="ECO:0000256" key="6">
    <source>
        <dbReference type="ARBA" id="ARBA00022737"/>
    </source>
</evidence>
<evidence type="ECO:0000259" key="11">
    <source>
        <dbReference type="Pfam" id="PF08263"/>
    </source>
</evidence>
<keyword evidence="6" id="KW-0677">Repeat</keyword>
<feature type="transmembrane region" description="Helical" evidence="9">
    <location>
        <begin position="269"/>
        <end position="291"/>
    </location>
</feature>
<dbReference type="SUPFAM" id="SSF52058">
    <property type="entry name" value="L domain-like"/>
    <property type="match status" value="1"/>
</dbReference>
<dbReference type="Proteomes" id="UP001497516">
    <property type="component" value="Chromosome 10"/>
</dbReference>
<keyword evidence="9" id="KW-0812">Transmembrane</keyword>
<dbReference type="AlphaFoldDB" id="A0AAV2CRV7"/>
<dbReference type="EMBL" id="OZ034814">
    <property type="protein sequence ID" value="CAL1359275.1"/>
    <property type="molecule type" value="Genomic_DNA"/>
</dbReference>
<evidence type="ECO:0000256" key="9">
    <source>
        <dbReference type="SAM" id="Phobius"/>
    </source>
</evidence>
<keyword evidence="7 9" id="KW-0472">Membrane</keyword>
<comment type="similarity">
    <text evidence="8">Belongs to the polygalacturonase-inhibiting protein family.</text>
</comment>